<keyword evidence="3" id="KW-1185">Reference proteome</keyword>
<sequence>MGFGPLALLALLASVRAIVKLPPAPYNVKLYCRSGRRDSPSSVNPTLCPTSSASCGYFEFPQPASGTNTTGIYECVDSSIVMNEDFDYGVYKMDPFANLCADLPLCHELDVDFLNKQFFTYLVRTYGLEVESFTKKKFRFCCTLSHSNLGRLIKSGKDVLPFSDNVAPVTCSQIKCDHGSVGCFYHYVTPSSEPTDNRDYYTSPEDMDDDEGENDHPASEYVDIKPVELTWGEEDFVIDENAARLRLPRSGRGLSRSPPESDEIEPIDFTPNYKGHQCVKMHLNNEVYRYCMMIYAQKSGDRCIQLGDHKICCCFVNPYETTCDPQQSAPAYPRHDLKPTTPPIASTPLAILPTNPVPIDWLTEAPLIPSTETALTSSTVTPSEQTTMTFPVTNNQRTRCRTVLITETRPPGKYKTKPRQRKRIICDDIRSSTPAPLSRASRNIGICIHLVVFYFWAL</sequence>
<feature type="region of interest" description="Disordered" evidence="1">
    <location>
        <begin position="191"/>
        <end position="216"/>
    </location>
</feature>
<reference evidence="4" key="2">
    <citation type="submission" date="2020-10" db="UniProtKB">
        <authorList>
            <consortium name="WormBaseParasite"/>
        </authorList>
    </citation>
    <scope>IDENTIFICATION</scope>
</reference>
<dbReference type="WBParaSite" id="Pan_g21573.t1">
    <property type="protein sequence ID" value="Pan_g21573.t1"/>
    <property type="gene ID" value="Pan_g21573"/>
</dbReference>
<organism evidence="3 4">
    <name type="scientific">Panagrellus redivivus</name>
    <name type="common">Microworm</name>
    <dbReference type="NCBI Taxonomy" id="6233"/>
    <lineage>
        <taxon>Eukaryota</taxon>
        <taxon>Metazoa</taxon>
        <taxon>Ecdysozoa</taxon>
        <taxon>Nematoda</taxon>
        <taxon>Chromadorea</taxon>
        <taxon>Rhabditida</taxon>
        <taxon>Tylenchina</taxon>
        <taxon>Panagrolaimomorpha</taxon>
        <taxon>Panagrolaimoidea</taxon>
        <taxon>Panagrolaimidae</taxon>
        <taxon>Panagrellus</taxon>
    </lineage>
</organism>
<keyword evidence="2" id="KW-0732">Signal</keyword>
<dbReference type="Proteomes" id="UP000492821">
    <property type="component" value="Unassembled WGS sequence"/>
</dbReference>
<evidence type="ECO:0000256" key="2">
    <source>
        <dbReference type="SAM" id="SignalP"/>
    </source>
</evidence>
<proteinExistence type="predicted"/>
<evidence type="ECO:0000313" key="3">
    <source>
        <dbReference type="Proteomes" id="UP000492821"/>
    </source>
</evidence>
<evidence type="ECO:0000256" key="1">
    <source>
        <dbReference type="SAM" id="MobiDB-lite"/>
    </source>
</evidence>
<evidence type="ECO:0000313" key="4">
    <source>
        <dbReference type="WBParaSite" id="Pan_g21573.t1"/>
    </source>
</evidence>
<accession>A0A7E4VJJ8</accession>
<dbReference type="AlphaFoldDB" id="A0A7E4VJJ8"/>
<name>A0A7E4VJJ8_PANRE</name>
<reference evidence="3" key="1">
    <citation type="journal article" date="2013" name="Genetics">
        <title>The draft genome and transcriptome of Panagrellus redivivus are shaped by the harsh demands of a free-living lifestyle.</title>
        <authorList>
            <person name="Srinivasan J."/>
            <person name="Dillman A.R."/>
            <person name="Macchietto M.G."/>
            <person name="Heikkinen L."/>
            <person name="Lakso M."/>
            <person name="Fracchia K.M."/>
            <person name="Antoshechkin I."/>
            <person name="Mortazavi A."/>
            <person name="Wong G."/>
            <person name="Sternberg P.W."/>
        </authorList>
    </citation>
    <scope>NUCLEOTIDE SEQUENCE [LARGE SCALE GENOMIC DNA]</scope>
    <source>
        <strain evidence="3">MT8872</strain>
    </source>
</reference>
<protein>
    <submittedName>
        <fullName evidence="4">CLIP domain-containing serine protease</fullName>
    </submittedName>
</protein>
<feature type="signal peptide" evidence="2">
    <location>
        <begin position="1"/>
        <end position="17"/>
    </location>
</feature>
<feature type="chain" id="PRO_5028852379" evidence="2">
    <location>
        <begin position="18"/>
        <end position="458"/>
    </location>
</feature>